<dbReference type="Proteomes" id="UP000016931">
    <property type="component" value="Unassembled WGS sequence"/>
</dbReference>
<evidence type="ECO:0000256" key="1">
    <source>
        <dbReference type="SAM" id="Coils"/>
    </source>
</evidence>
<dbReference type="STRING" id="692275.M3C1V9"/>
<feature type="compositionally biased region" description="Polar residues" evidence="2">
    <location>
        <begin position="643"/>
        <end position="667"/>
    </location>
</feature>
<dbReference type="AlphaFoldDB" id="M3C1V9"/>
<feature type="compositionally biased region" description="Polar residues" evidence="2">
    <location>
        <begin position="52"/>
        <end position="62"/>
    </location>
</feature>
<dbReference type="HOGENOM" id="CLU_010065_0_0_1"/>
<proteinExistence type="predicted"/>
<dbReference type="InterPro" id="IPR059025">
    <property type="entry name" value="STB6_N"/>
</dbReference>
<feature type="region of interest" description="Disordered" evidence="2">
    <location>
        <begin position="428"/>
        <end position="671"/>
    </location>
</feature>
<feature type="domain" description="STB6-like N-terminal" evidence="3">
    <location>
        <begin position="62"/>
        <end position="201"/>
    </location>
</feature>
<keyword evidence="5" id="KW-1185">Reference proteome</keyword>
<feature type="compositionally biased region" description="Polar residues" evidence="2">
    <location>
        <begin position="590"/>
        <end position="611"/>
    </location>
</feature>
<name>M3C1V9_SPHMS</name>
<gene>
    <name evidence="4" type="ORF">SEPMUDRAFT_82416</name>
</gene>
<dbReference type="eggNOG" id="ENOG502QT8Q">
    <property type="taxonomic scope" value="Eukaryota"/>
</dbReference>
<evidence type="ECO:0000256" key="2">
    <source>
        <dbReference type="SAM" id="MobiDB-lite"/>
    </source>
</evidence>
<feature type="compositionally biased region" description="Basic and acidic residues" evidence="2">
    <location>
        <begin position="1"/>
        <end position="11"/>
    </location>
</feature>
<feature type="compositionally biased region" description="Polar residues" evidence="2">
    <location>
        <begin position="622"/>
        <end position="633"/>
    </location>
</feature>
<dbReference type="OMA" id="AKFYQLY"/>
<keyword evidence="1" id="KW-0175">Coiled coil</keyword>
<organism evidence="4 5">
    <name type="scientific">Sphaerulina musiva (strain SO2202)</name>
    <name type="common">Poplar stem canker fungus</name>
    <name type="synonym">Septoria musiva</name>
    <dbReference type="NCBI Taxonomy" id="692275"/>
    <lineage>
        <taxon>Eukaryota</taxon>
        <taxon>Fungi</taxon>
        <taxon>Dikarya</taxon>
        <taxon>Ascomycota</taxon>
        <taxon>Pezizomycotina</taxon>
        <taxon>Dothideomycetes</taxon>
        <taxon>Dothideomycetidae</taxon>
        <taxon>Mycosphaerellales</taxon>
        <taxon>Mycosphaerellaceae</taxon>
        <taxon>Sphaerulina</taxon>
    </lineage>
</organism>
<evidence type="ECO:0000313" key="5">
    <source>
        <dbReference type="Proteomes" id="UP000016931"/>
    </source>
</evidence>
<dbReference type="PANTHER" id="PTHR31011">
    <property type="entry name" value="PROTEIN STB2-RELATED"/>
    <property type="match status" value="1"/>
</dbReference>
<dbReference type="PANTHER" id="PTHR31011:SF2">
    <property type="entry name" value="PROTEIN STB2-RELATED"/>
    <property type="match status" value="1"/>
</dbReference>
<dbReference type="OrthoDB" id="19806at2759"/>
<reference evidence="4 5" key="1">
    <citation type="journal article" date="2012" name="PLoS Pathog.">
        <title>Diverse lifestyles and strategies of plant pathogenesis encoded in the genomes of eighteen Dothideomycetes fungi.</title>
        <authorList>
            <person name="Ohm R.A."/>
            <person name="Feau N."/>
            <person name="Henrissat B."/>
            <person name="Schoch C.L."/>
            <person name="Horwitz B.A."/>
            <person name="Barry K.W."/>
            <person name="Condon B.J."/>
            <person name="Copeland A.C."/>
            <person name="Dhillon B."/>
            <person name="Glaser F."/>
            <person name="Hesse C.N."/>
            <person name="Kosti I."/>
            <person name="LaButti K."/>
            <person name="Lindquist E.A."/>
            <person name="Lucas S."/>
            <person name="Salamov A.A."/>
            <person name="Bradshaw R.E."/>
            <person name="Ciuffetti L."/>
            <person name="Hamelin R.C."/>
            <person name="Kema G.H.J."/>
            <person name="Lawrence C."/>
            <person name="Scott J.A."/>
            <person name="Spatafora J.W."/>
            <person name="Turgeon B.G."/>
            <person name="de Wit P.J.G.M."/>
            <person name="Zhong S."/>
            <person name="Goodwin S.B."/>
            <person name="Grigoriev I.V."/>
        </authorList>
    </citation>
    <scope>NUCLEOTIDE SEQUENCE [LARGE SCALE GENOMIC DNA]</scope>
    <source>
        <strain evidence="4 5">SO2202</strain>
    </source>
</reference>
<dbReference type="RefSeq" id="XP_016762417.1">
    <property type="nucleotide sequence ID" value="XM_016910307.1"/>
</dbReference>
<evidence type="ECO:0000313" key="4">
    <source>
        <dbReference type="EMBL" id="EMF14296.1"/>
    </source>
</evidence>
<sequence>MTAKTVQERAKLRPPPLQTSSLSQPAPAGAALFPPHPPMPGQVERYPELDESATQEPKSGQQRFVLTDPVAFRYLEEDASTTLVDRRADLRGYECWIVEQWTTSRMHPTFMITTYTGDPSHTVKVGVLSVPTDESTWSSRLRVYFKALNQFHAKRRETPLGILMVTNLTGFPSSLAVIPVPDGDVGKHRFDFFVNEDLKRLGCSGRVGLSLSQPAASTVVKFHQLYRTSDKNDIYKSVIELVKLCQSALTLFDKLEIDYADGLLCDVTERAINDWWVEMGSDHYNVEPHDGILGPTTVSGLLGMLMGARNRLHAMSAPVSKDPFDIVTMKKAISAFQKQQRLPRTRRLDRRTMNRLHKATQKAADKVHWTMPRAVKSTVAELSGKGGDLHDGLGRRDRAGIAEIETVDIERFVQLVYGDRCKWLWLGKPPKKHKTSDAADRASQDVQEAPQFSKGLVFRSDEHGGFTWTAGRKGTVDGSEPQRRDMEHEQQGDSGAPALSDEGEESDKDGQHPVFKRASTIKNDAKSGLSKVKDAVGFRGHKSKPSIDDPAALSPIEQRGNKRPLLSRSRTSPVSSPSSLNLSSRDPSRQVSAKSAAEQSSRLNTALSGSASGLEDYPESLTEVSGPQVTSEQGLRGPKDAASSKTATNDTGHQQHTRDNSSATSGTAELPSIAGSVYNGVDLSEVLPEKVETETDVPQLLRRTTSYSQFVTTELQPHDEHAHPRQLSFSLAEDSVLSWDPLPEDEYDPFASLEAQLAEQEHIANDAKRLRSVITALQTETAPWTQAELQKLFTILNQADRDQEALDHMYLPHLQTVRELQGHSGGLLREEKERLEDGVKEIEAFAAKLEYEVDALKSKVEDVTAAVKDYETGVMRIEERVTELEREAEVSDGWKCIMQ</sequence>
<evidence type="ECO:0000259" key="3">
    <source>
        <dbReference type="Pfam" id="PF25995"/>
    </source>
</evidence>
<protein>
    <recommendedName>
        <fullName evidence="3">STB6-like N-terminal domain-containing protein</fullName>
    </recommendedName>
</protein>
<accession>M3C1V9</accession>
<dbReference type="GeneID" id="27907444"/>
<feature type="compositionally biased region" description="Low complexity" evidence="2">
    <location>
        <begin position="18"/>
        <end position="27"/>
    </location>
</feature>
<feature type="region of interest" description="Disordered" evidence="2">
    <location>
        <begin position="1"/>
        <end position="62"/>
    </location>
</feature>
<feature type="compositionally biased region" description="Basic and acidic residues" evidence="2">
    <location>
        <begin position="480"/>
        <end position="491"/>
    </location>
</feature>
<feature type="compositionally biased region" description="Low complexity" evidence="2">
    <location>
        <begin position="563"/>
        <end position="585"/>
    </location>
</feature>
<feature type="coiled-coil region" evidence="1">
    <location>
        <begin position="846"/>
        <end position="887"/>
    </location>
</feature>
<dbReference type="InterPro" id="IPR038919">
    <property type="entry name" value="STB2/STB2"/>
</dbReference>
<dbReference type="Pfam" id="PF25995">
    <property type="entry name" value="STB6_N"/>
    <property type="match status" value="1"/>
</dbReference>
<dbReference type="GO" id="GO:0070822">
    <property type="term" value="C:Sin3-type complex"/>
    <property type="evidence" value="ECO:0007669"/>
    <property type="project" value="TreeGrafter"/>
</dbReference>
<dbReference type="EMBL" id="KB456262">
    <property type="protein sequence ID" value="EMF14296.1"/>
    <property type="molecule type" value="Genomic_DNA"/>
</dbReference>